<feature type="domain" description="N-acetyltransferase" evidence="4">
    <location>
        <begin position="32"/>
        <end position="181"/>
    </location>
</feature>
<evidence type="ECO:0000256" key="2">
    <source>
        <dbReference type="ARBA" id="ARBA00023315"/>
    </source>
</evidence>
<evidence type="ECO:0000256" key="3">
    <source>
        <dbReference type="ARBA" id="ARBA00038502"/>
    </source>
</evidence>
<organism evidence="5 6">
    <name type="scientific">Lachnobacterium bovis</name>
    <dbReference type="NCBI Taxonomy" id="140626"/>
    <lineage>
        <taxon>Bacteria</taxon>
        <taxon>Bacillati</taxon>
        <taxon>Bacillota</taxon>
        <taxon>Clostridia</taxon>
        <taxon>Lachnospirales</taxon>
        <taxon>Lachnospiraceae</taxon>
        <taxon>Lachnobacterium</taxon>
    </lineage>
</organism>
<dbReference type="GO" id="GO:0008999">
    <property type="term" value="F:protein-N-terminal-alanine acetyltransferase activity"/>
    <property type="evidence" value="ECO:0007669"/>
    <property type="project" value="TreeGrafter"/>
</dbReference>
<dbReference type="Gene3D" id="3.40.630.30">
    <property type="match status" value="1"/>
</dbReference>
<dbReference type="Proteomes" id="UP000182471">
    <property type="component" value="Unassembled WGS sequence"/>
</dbReference>
<name>A0A1H9UQA9_9FIRM</name>
<dbReference type="InterPro" id="IPR000182">
    <property type="entry name" value="GNAT_dom"/>
</dbReference>
<keyword evidence="1 5" id="KW-0808">Transferase</keyword>
<keyword evidence="2" id="KW-0012">Acyltransferase</keyword>
<evidence type="ECO:0000313" key="6">
    <source>
        <dbReference type="Proteomes" id="UP000182471"/>
    </source>
</evidence>
<protein>
    <submittedName>
        <fullName evidence="5">Ribosomal-protein-alanine N-acetyltransferase</fullName>
    </submittedName>
</protein>
<dbReference type="InterPro" id="IPR016181">
    <property type="entry name" value="Acyl_CoA_acyltransferase"/>
</dbReference>
<sequence>MLFQYETDRLVLRICRTDEAKTVLDFYKNDKYLFEKYEPDRMPNFYTVSYQKKILKWEHSLLLKLEAVRFYVFLKDDPNTIIGTICYHRIEKSIYQSCEVGYKFASKYQHNGYAQEALRLLNDVMFNELNLHRIEAKVMPKNTASINLLEKLGFYREGLNRKCILLHNKWEDHYLYSLINPLEDF</sequence>
<dbReference type="AlphaFoldDB" id="A0A1H9UQA9"/>
<dbReference type="PANTHER" id="PTHR43792">
    <property type="entry name" value="GNAT FAMILY, PUTATIVE (AFU_ORTHOLOGUE AFUA_3G00765)-RELATED-RELATED"/>
    <property type="match status" value="1"/>
</dbReference>
<dbReference type="InterPro" id="IPR051531">
    <property type="entry name" value="N-acetyltransferase"/>
</dbReference>
<evidence type="ECO:0000259" key="4">
    <source>
        <dbReference type="PROSITE" id="PS51186"/>
    </source>
</evidence>
<evidence type="ECO:0000256" key="1">
    <source>
        <dbReference type="ARBA" id="ARBA00022679"/>
    </source>
</evidence>
<keyword evidence="6" id="KW-1185">Reference proteome</keyword>
<dbReference type="OrthoDB" id="9795206at2"/>
<dbReference type="GO" id="GO:0005737">
    <property type="term" value="C:cytoplasm"/>
    <property type="evidence" value="ECO:0007669"/>
    <property type="project" value="TreeGrafter"/>
</dbReference>
<dbReference type="RefSeq" id="WP_022748264.1">
    <property type="nucleotide sequence ID" value="NZ_FOGW01000036.1"/>
</dbReference>
<dbReference type="EMBL" id="FOGW01000036">
    <property type="protein sequence ID" value="SES11710.1"/>
    <property type="molecule type" value="Genomic_DNA"/>
</dbReference>
<dbReference type="Pfam" id="PF13302">
    <property type="entry name" value="Acetyltransf_3"/>
    <property type="match status" value="1"/>
</dbReference>
<comment type="similarity">
    <text evidence="3">Belongs to the acetyltransferase family. RimJ subfamily.</text>
</comment>
<gene>
    <name evidence="5" type="ORF">SAMN02910429_02216</name>
</gene>
<dbReference type="PANTHER" id="PTHR43792:SF8">
    <property type="entry name" value="[RIBOSOMAL PROTEIN US5]-ALANINE N-ACETYLTRANSFERASE"/>
    <property type="match status" value="1"/>
</dbReference>
<dbReference type="SUPFAM" id="SSF55729">
    <property type="entry name" value="Acyl-CoA N-acyltransferases (Nat)"/>
    <property type="match status" value="1"/>
</dbReference>
<accession>A0A1H9UQA9</accession>
<dbReference type="PROSITE" id="PS51186">
    <property type="entry name" value="GNAT"/>
    <property type="match status" value="1"/>
</dbReference>
<proteinExistence type="inferred from homology"/>
<reference evidence="6" key="1">
    <citation type="submission" date="2016-10" db="EMBL/GenBank/DDBJ databases">
        <authorList>
            <person name="Varghese N."/>
            <person name="Submissions S."/>
        </authorList>
    </citation>
    <scope>NUCLEOTIDE SEQUENCE [LARGE SCALE GENOMIC DNA]</scope>
    <source>
        <strain evidence="6">S1b</strain>
    </source>
</reference>
<evidence type="ECO:0000313" key="5">
    <source>
        <dbReference type="EMBL" id="SES11710.1"/>
    </source>
</evidence>